<gene>
    <name evidence="3" type="ORF">KGF57_004014</name>
</gene>
<evidence type="ECO:0000313" key="3">
    <source>
        <dbReference type="EMBL" id="KAI5953022.1"/>
    </source>
</evidence>
<dbReference type="EMBL" id="JAIHNG010000140">
    <property type="protein sequence ID" value="KAI5953022.1"/>
    <property type="molecule type" value="Genomic_DNA"/>
</dbReference>
<dbReference type="GeneID" id="76152072"/>
<reference evidence="3 4" key="1">
    <citation type="journal article" date="2022" name="DNA Res.">
        <title>Genome analysis of five recently described species of the CUG-Ser clade uncovers Candida theae as a new hybrid lineage with pathogenic potential in the Candida parapsilosis species complex.</title>
        <authorList>
            <person name="Mixao V."/>
            <person name="Del Olmo V."/>
            <person name="Hegedusova E."/>
            <person name="Saus E."/>
            <person name="Pryszcz L."/>
            <person name="Cillingova A."/>
            <person name="Nosek J."/>
            <person name="Gabaldon T."/>
        </authorList>
    </citation>
    <scope>NUCLEOTIDE SEQUENCE [LARGE SCALE GENOMIC DNA]</scope>
    <source>
        <strain evidence="3 4">CBS 12239</strain>
    </source>
</reference>
<feature type="region of interest" description="Disordered" evidence="2">
    <location>
        <begin position="87"/>
        <end position="143"/>
    </location>
</feature>
<evidence type="ECO:0000256" key="1">
    <source>
        <dbReference type="SAM" id="Coils"/>
    </source>
</evidence>
<feature type="compositionally biased region" description="Acidic residues" evidence="2">
    <location>
        <begin position="221"/>
        <end position="237"/>
    </location>
</feature>
<feature type="compositionally biased region" description="Polar residues" evidence="2">
    <location>
        <begin position="109"/>
        <end position="129"/>
    </location>
</feature>
<organism evidence="3 4">
    <name type="scientific">Candida theae</name>
    <dbReference type="NCBI Taxonomy" id="1198502"/>
    <lineage>
        <taxon>Eukaryota</taxon>
        <taxon>Fungi</taxon>
        <taxon>Dikarya</taxon>
        <taxon>Ascomycota</taxon>
        <taxon>Saccharomycotina</taxon>
        <taxon>Pichiomycetes</taxon>
        <taxon>Debaryomycetaceae</taxon>
        <taxon>Candida/Lodderomyces clade</taxon>
        <taxon>Candida</taxon>
    </lineage>
</organism>
<feature type="coiled-coil region" evidence="1">
    <location>
        <begin position="876"/>
        <end position="903"/>
    </location>
</feature>
<keyword evidence="4" id="KW-1185">Reference proteome</keyword>
<feature type="coiled-coil region" evidence="1">
    <location>
        <begin position="416"/>
        <end position="837"/>
    </location>
</feature>
<feature type="compositionally biased region" description="Basic and acidic residues" evidence="2">
    <location>
        <begin position="238"/>
        <end position="281"/>
    </location>
</feature>
<accession>A0AAD5BCY3</accession>
<proteinExistence type="predicted"/>
<comment type="caution">
    <text evidence="3">The sequence shown here is derived from an EMBL/GenBank/DDBJ whole genome shotgun (WGS) entry which is preliminary data.</text>
</comment>
<feature type="region of interest" description="Disordered" evidence="2">
    <location>
        <begin position="157"/>
        <end position="303"/>
    </location>
</feature>
<feature type="compositionally biased region" description="Polar residues" evidence="2">
    <location>
        <begin position="167"/>
        <end position="180"/>
    </location>
</feature>
<feature type="compositionally biased region" description="Polar residues" evidence="2">
    <location>
        <begin position="188"/>
        <end position="201"/>
    </location>
</feature>
<feature type="compositionally biased region" description="Polar residues" evidence="2">
    <location>
        <begin position="1"/>
        <end position="14"/>
    </location>
</feature>
<feature type="region of interest" description="Disordered" evidence="2">
    <location>
        <begin position="1"/>
        <end position="53"/>
    </location>
</feature>
<name>A0AAD5BCY3_9ASCO</name>
<dbReference type="Proteomes" id="UP001204833">
    <property type="component" value="Unassembled WGS sequence"/>
</dbReference>
<protein>
    <submittedName>
        <fullName evidence="3">Uncharacterized protein</fullName>
    </submittedName>
</protein>
<feature type="compositionally biased region" description="Polar residues" evidence="2">
    <location>
        <begin position="42"/>
        <end position="53"/>
    </location>
</feature>
<dbReference type="AlphaFoldDB" id="A0AAD5BCY3"/>
<keyword evidence="1" id="KW-0175">Coiled coil</keyword>
<evidence type="ECO:0000256" key="2">
    <source>
        <dbReference type="SAM" id="MobiDB-lite"/>
    </source>
</evidence>
<dbReference type="RefSeq" id="XP_051607435.1">
    <property type="nucleotide sequence ID" value="XM_051753492.1"/>
</dbReference>
<sequence>MSADSSPFKPSNTPVFIDDSLSPVKLPTRSPMRPPPSGIPHRSSQVGTPSTAKVSITSPLMNAAQQHILRPPFTEKANKTAFLNIESATRRSTLGPVKRSLSSSDRRQTLNLKPPSSLNKPAHTASITSPLHKKRKSANLNKIQQSAQEIELYVNRLNEDRERRLNQSGYRSSMSETEALSSPIKRSAINSRQSMTQLNETSEVKEPTEERRNEVAGGEGENNEVSEEEVEEQEEQDEKVVVLEDGDPNKDNDSIENVEIGRREDIIETAKDFEANIDDSRRRKRNQVSTSRHGPGSSDSDLEILDTNFSRELSQTLTHNHMTRLINESRKDRFSTTTPDRMTEPQPQSPHPHHVKPSTVGDDDQEETVLSPLRHDLEAVSEFYVDDQDNDKLEDEPTMNFLDSPNSRPMFPLTYIEKLQSENQKELLQLNQELRQKEARIDELNKELGKQREVEHKLQHEQELSQIQLRQLEHNVASLTKRNKIFESSNLSFKRKLIDYKITVNEVEEANNVLTDKNKELDNKLSKLQNEHSQMQKDHIEFTMKMDDYETAKLRLLDEKQELVEKLIDLEQEYESKIDLLEDRVKAMEQADDERERENKDLKSKLEASEIKADQLQKEKEKLSIKIDENEGLIKDLDHLVETDKQAYEKEIQELKMKLDREVASLSDELRLVKNSNAEYKEMVNDLTRKLDAKIASFDNLKLQFDQQANELEKAVSEKDHLEYKLALLQNAESDKNRIESELIDLKNKYETDISTKEDEIYNLTTKHNRAQNENHQLKSKLTELETQSATQSQMITAKESDISTYKAEIDKLLNAITTLNQEVATKDSQVAQLRKDVATLKFNHEQDLKTQEDKLVKYLHQEYAQKHMTKMNELKLYYEQERKNLESNIKKLTRDHDFVSKNAETWRQKYNELLREKAERSEV</sequence>
<feature type="region of interest" description="Disordered" evidence="2">
    <location>
        <begin position="320"/>
        <end position="366"/>
    </location>
</feature>
<evidence type="ECO:0000313" key="4">
    <source>
        <dbReference type="Proteomes" id="UP001204833"/>
    </source>
</evidence>
<feature type="compositionally biased region" description="Basic and acidic residues" evidence="2">
    <location>
        <begin position="202"/>
        <end position="214"/>
    </location>
</feature>